<dbReference type="PROSITE" id="PS51146">
    <property type="entry name" value="KAIC"/>
    <property type="match status" value="2"/>
</dbReference>
<evidence type="ECO:0000256" key="1">
    <source>
        <dbReference type="ARBA" id="ARBA00012513"/>
    </source>
</evidence>
<keyword evidence="4" id="KW-0677">Repeat</keyword>
<dbReference type="Gene3D" id="3.40.50.300">
    <property type="entry name" value="P-loop containing nucleotide triphosphate hydrolases"/>
    <property type="match status" value="2"/>
</dbReference>
<evidence type="ECO:0000256" key="6">
    <source>
        <dbReference type="ARBA" id="ARBA00022801"/>
    </source>
</evidence>
<dbReference type="PANTHER" id="PTHR42926">
    <property type="match status" value="1"/>
</dbReference>
<dbReference type="SMART" id="SM00382">
    <property type="entry name" value="AAA"/>
    <property type="match status" value="2"/>
</dbReference>
<dbReference type="RefSeq" id="WP_053968599.1">
    <property type="nucleotide sequence ID" value="NZ_JAWJXX010000009.1"/>
</dbReference>
<dbReference type="OrthoDB" id="27015at2157"/>
<dbReference type="PRINTS" id="PR01874">
    <property type="entry name" value="DNAREPAIRADA"/>
</dbReference>
<dbReference type="Pfam" id="PF06745">
    <property type="entry name" value="ATPase"/>
    <property type="match status" value="2"/>
</dbReference>
<dbReference type="InterPro" id="IPR014774">
    <property type="entry name" value="KaiC-like_dom"/>
</dbReference>
<evidence type="ECO:0000313" key="9">
    <source>
        <dbReference type="Proteomes" id="UP000037729"/>
    </source>
</evidence>
<keyword evidence="5" id="KW-0418">Kinase</keyword>
<dbReference type="InterPro" id="IPR027417">
    <property type="entry name" value="P-loop_NTPase"/>
</dbReference>
<evidence type="ECO:0000313" key="8">
    <source>
        <dbReference type="EMBL" id="KOX92395.1"/>
    </source>
</evidence>
<name>A0A0M9AK06_9EURY</name>
<dbReference type="GO" id="GO:0004674">
    <property type="term" value="F:protein serine/threonine kinase activity"/>
    <property type="evidence" value="ECO:0007669"/>
    <property type="project" value="UniProtKB-EC"/>
</dbReference>
<dbReference type="InterPro" id="IPR010624">
    <property type="entry name" value="KaiC_dom"/>
</dbReference>
<dbReference type="SUPFAM" id="SSF52540">
    <property type="entry name" value="P-loop containing nucleoside triphosphate hydrolases"/>
    <property type="match status" value="2"/>
</dbReference>
<reference evidence="8 9" key="1">
    <citation type="submission" date="2015-08" db="EMBL/GenBank/DDBJ databases">
        <title>Genomes of Isolates from Cabo Rojo, PR.</title>
        <authorList>
            <person name="Sanchez-Nieves R.L."/>
            <person name="Montalvo-Rodriguez R."/>
        </authorList>
    </citation>
    <scope>NUCLEOTIDE SEQUENCE [LARGE SCALE GENOMIC DNA]</scope>
    <source>
        <strain evidence="8 9">SL3</strain>
    </source>
</reference>
<dbReference type="PIRSF" id="PIRSF039117">
    <property type="entry name" value="KaiC"/>
    <property type="match status" value="1"/>
</dbReference>
<feature type="domain" description="KaiC" evidence="7">
    <location>
        <begin position="246"/>
        <end position="482"/>
    </location>
</feature>
<dbReference type="PANTHER" id="PTHR42926:SF1">
    <property type="entry name" value="CIRCADIAN CLOCK OSCILLATOR PROTEIN KAIC 1"/>
    <property type="match status" value="1"/>
</dbReference>
<dbReference type="GO" id="GO:0005524">
    <property type="term" value="F:ATP binding"/>
    <property type="evidence" value="ECO:0007669"/>
    <property type="project" value="InterPro"/>
</dbReference>
<keyword evidence="2" id="KW-0597">Phosphoprotein</keyword>
<evidence type="ECO:0000256" key="5">
    <source>
        <dbReference type="ARBA" id="ARBA00022777"/>
    </source>
</evidence>
<comment type="caution">
    <text evidence="8">The sequence shown here is derived from an EMBL/GenBank/DDBJ whole genome shotgun (WGS) entry which is preliminary data.</text>
</comment>
<evidence type="ECO:0000256" key="3">
    <source>
        <dbReference type="ARBA" id="ARBA00022679"/>
    </source>
</evidence>
<accession>A0A0M9AK06</accession>
<evidence type="ECO:0000256" key="2">
    <source>
        <dbReference type="ARBA" id="ARBA00022553"/>
    </source>
</evidence>
<evidence type="ECO:0000256" key="4">
    <source>
        <dbReference type="ARBA" id="ARBA00022737"/>
    </source>
</evidence>
<dbReference type="AlphaFoldDB" id="A0A0M9AK06"/>
<keyword evidence="6" id="KW-0378">Hydrolase</keyword>
<proteinExistence type="predicted"/>
<dbReference type="PATRIC" id="fig|1705562.3.peg.3303"/>
<dbReference type="InterPro" id="IPR051347">
    <property type="entry name" value="Circadian_clock_KaiC-rel"/>
</dbReference>
<dbReference type="EC" id="2.7.11.1" evidence="1"/>
<protein>
    <recommendedName>
        <fullName evidence="1">non-specific serine/threonine protein kinase</fullName>
        <ecNumber evidence="1">2.7.11.1</ecNumber>
    </recommendedName>
</protein>
<keyword evidence="3" id="KW-0808">Transferase</keyword>
<keyword evidence="9" id="KW-1185">Reference proteome</keyword>
<evidence type="ECO:0000259" key="7">
    <source>
        <dbReference type="PROSITE" id="PS51146"/>
    </source>
</evidence>
<sequence>MSSSERQFTQLSSGISGLDSLLRGGLVEGRLYLVIGPPGTGKTLLGTQFLEAGLEAGDDVLFIHAEESASDLLANTAELGIDISDATFLDVGPDSEFFEEAESYDVVKPRDVEDGHLISDIREAIERVDPDRVLIDPITHFQYLEPTEYQFRKRVISFARFLQDRETTVLATKTPSNQMDSQLRSLSDGIISLSYGDEKAGRRIRLRKHRGIGQQDGSHGMEIRESGVKVYPALEPEQRARSFDPTQFSAGVPELDALLDGGLERGTVTILSGPAGVGKSTTATEFLASAAADGSPALAYLFDESIDTFTHRCETFGMPLSRLRDEGTLLVEEVESLALSPEEFANRVKTQTEERGAELVVIDGIAGYKNAIKHGQDGVELRRRLHALTQYLTRENAAVILIDQRRDVTGLHEPTSENVSYLADNIVFENYIEVEGELQRVVGALKKRVGGFETVPRRFEITTDGLQVGDPVSGMHGVFEGVPEQHGDNDRHSSTR</sequence>
<gene>
    <name evidence="8" type="ORF">AMS69_13555</name>
</gene>
<dbReference type="InterPro" id="IPR030665">
    <property type="entry name" value="KaiC"/>
</dbReference>
<dbReference type="STRING" id="1705562.AMS69_13555"/>
<dbReference type="GO" id="GO:0016787">
    <property type="term" value="F:hydrolase activity"/>
    <property type="evidence" value="ECO:0007669"/>
    <property type="project" value="UniProtKB-KW"/>
</dbReference>
<organism evidence="8 9">
    <name type="scientific">Haloarcula rubripromontorii</name>
    <dbReference type="NCBI Taxonomy" id="1705562"/>
    <lineage>
        <taxon>Archaea</taxon>
        <taxon>Methanobacteriati</taxon>
        <taxon>Methanobacteriota</taxon>
        <taxon>Stenosarchaea group</taxon>
        <taxon>Halobacteria</taxon>
        <taxon>Halobacteriales</taxon>
        <taxon>Haloarculaceae</taxon>
        <taxon>Haloarcula</taxon>
    </lineage>
</organism>
<dbReference type="EMBL" id="LIUF01000004">
    <property type="protein sequence ID" value="KOX92395.1"/>
    <property type="molecule type" value="Genomic_DNA"/>
</dbReference>
<feature type="domain" description="KaiC" evidence="7">
    <location>
        <begin position="9"/>
        <end position="244"/>
    </location>
</feature>
<dbReference type="Proteomes" id="UP000037729">
    <property type="component" value="Unassembled WGS sequence"/>
</dbReference>
<dbReference type="InterPro" id="IPR003593">
    <property type="entry name" value="AAA+_ATPase"/>
</dbReference>